<evidence type="ECO:0000313" key="14">
    <source>
        <dbReference type="Proteomes" id="UP001328107"/>
    </source>
</evidence>
<keyword evidence="14" id="KW-1185">Reference proteome</keyword>
<accession>A0AAN5CT55</accession>
<gene>
    <name evidence="13" type="ORF">PMAYCL1PPCAC_20556</name>
</gene>
<dbReference type="Pfam" id="PF03747">
    <property type="entry name" value="ADP_ribosyl_GH"/>
    <property type="match status" value="1"/>
</dbReference>
<evidence type="ECO:0000256" key="10">
    <source>
        <dbReference type="ARBA" id="ARBA00043193"/>
    </source>
</evidence>
<feature type="binding site" evidence="12">
    <location>
        <position position="54"/>
    </location>
    <ligand>
        <name>Mg(2+)</name>
        <dbReference type="ChEBI" id="CHEBI:18420"/>
        <label>1</label>
    </ligand>
</feature>
<evidence type="ECO:0000256" key="7">
    <source>
        <dbReference type="ARBA" id="ARBA00042722"/>
    </source>
</evidence>
<dbReference type="EMBL" id="BTRK01000004">
    <property type="protein sequence ID" value="GMR50361.1"/>
    <property type="molecule type" value="Genomic_DNA"/>
</dbReference>
<evidence type="ECO:0000256" key="5">
    <source>
        <dbReference type="ARBA" id="ARBA00042398"/>
    </source>
</evidence>
<dbReference type="InterPro" id="IPR050792">
    <property type="entry name" value="ADP-ribosylglycohydrolase"/>
</dbReference>
<dbReference type="PANTHER" id="PTHR16222">
    <property type="entry name" value="ADP-RIBOSYLGLYCOHYDROLASE"/>
    <property type="match status" value="1"/>
</dbReference>
<comment type="caution">
    <text evidence="13">The sequence shown here is derived from an EMBL/GenBank/DDBJ whole genome shotgun (WGS) entry which is preliminary data.</text>
</comment>
<protein>
    <recommendedName>
        <fullName evidence="4">ADP-ribosylhydrolase ARH3</fullName>
        <ecNumber evidence="2">3.2.1.143</ecNumber>
    </recommendedName>
    <alternativeName>
        <fullName evidence="5">ADP-ribose glycohydrolase ARH3</fullName>
    </alternativeName>
    <alternativeName>
        <fullName evidence="6">ADP-ribosylhydrolase 3</fullName>
    </alternativeName>
    <alternativeName>
        <fullName evidence="9">O-acetyl-ADP-ribose deacetylase ARH3</fullName>
    </alternativeName>
    <alternativeName>
        <fullName evidence="10">Poly(ADP-ribose) glycohydrolase ARH3</fullName>
    </alternativeName>
    <alternativeName>
        <fullName evidence="8">[Protein ADP-ribosylarginine] hydrolase-like protein 2</fullName>
    </alternativeName>
    <alternativeName>
        <fullName evidence="7">[Protein ADP-ribosylserine] hydrolase</fullName>
    </alternativeName>
</protein>
<dbReference type="AlphaFoldDB" id="A0AAN5CT55"/>
<proteinExistence type="inferred from homology"/>
<dbReference type="GO" id="GO:0005739">
    <property type="term" value="C:mitochondrion"/>
    <property type="evidence" value="ECO:0007669"/>
    <property type="project" value="TreeGrafter"/>
</dbReference>
<dbReference type="InterPro" id="IPR005502">
    <property type="entry name" value="Ribosyl_crysJ1"/>
</dbReference>
<dbReference type="GO" id="GO:0004649">
    <property type="term" value="F:poly(ADP-ribose) glycohydrolase activity"/>
    <property type="evidence" value="ECO:0007669"/>
    <property type="project" value="UniProtKB-EC"/>
</dbReference>
<evidence type="ECO:0000256" key="2">
    <source>
        <dbReference type="ARBA" id="ARBA00012255"/>
    </source>
</evidence>
<evidence type="ECO:0000256" key="11">
    <source>
        <dbReference type="ARBA" id="ARBA00049015"/>
    </source>
</evidence>
<dbReference type="GO" id="GO:0046872">
    <property type="term" value="F:metal ion binding"/>
    <property type="evidence" value="ECO:0007669"/>
    <property type="project" value="UniProtKB-KW"/>
</dbReference>
<comment type="similarity">
    <text evidence="1">Belongs to the ADP-ribosylglycohydrolase family.</text>
</comment>
<dbReference type="PANTHER" id="PTHR16222:SF24">
    <property type="entry name" value="ADP-RIBOSYLHYDROLASE ARH3"/>
    <property type="match status" value="1"/>
</dbReference>
<dbReference type="InterPro" id="IPR036705">
    <property type="entry name" value="Ribosyl_crysJ1_sf"/>
</dbReference>
<keyword evidence="3" id="KW-0378">Hydrolase</keyword>
<evidence type="ECO:0000256" key="6">
    <source>
        <dbReference type="ARBA" id="ARBA00042471"/>
    </source>
</evidence>
<dbReference type="Proteomes" id="UP001328107">
    <property type="component" value="Unassembled WGS sequence"/>
</dbReference>
<dbReference type="Gene3D" id="1.10.4080.10">
    <property type="entry name" value="ADP-ribosylation/Crystallin J1"/>
    <property type="match status" value="1"/>
</dbReference>
<evidence type="ECO:0000256" key="3">
    <source>
        <dbReference type="ARBA" id="ARBA00022801"/>
    </source>
</evidence>
<evidence type="ECO:0000256" key="12">
    <source>
        <dbReference type="PIRSR" id="PIRSR605502-1"/>
    </source>
</evidence>
<evidence type="ECO:0000256" key="4">
    <source>
        <dbReference type="ARBA" id="ARBA00041057"/>
    </source>
</evidence>
<evidence type="ECO:0000256" key="9">
    <source>
        <dbReference type="ARBA" id="ARBA00043187"/>
    </source>
</evidence>
<dbReference type="GO" id="GO:0005634">
    <property type="term" value="C:nucleus"/>
    <property type="evidence" value="ECO:0007669"/>
    <property type="project" value="TreeGrafter"/>
</dbReference>
<feature type="binding site" evidence="12">
    <location>
        <position position="56"/>
    </location>
    <ligand>
        <name>Mg(2+)</name>
        <dbReference type="ChEBI" id="CHEBI:18420"/>
        <label>1</label>
    </ligand>
</feature>
<keyword evidence="12" id="KW-0460">Magnesium</keyword>
<evidence type="ECO:0000256" key="8">
    <source>
        <dbReference type="ARBA" id="ARBA00042850"/>
    </source>
</evidence>
<evidence type="ECO:0000256" key="1">
    <source>
        <dbReference type="ARBA" id="ARBA00010702"/>
    </source>
</evidence>
<dbReference type="SUPFAM" id="SSF101478">
    <property type="entry name" value="ADP-ribosylglycohydrolase"/>
    <property type="match status" value="1"/>
</dbReference>
<reference evidence="14" key="1">
    <citation type="submission" date="2022-10" db="EMBL/GenBank/DDBJ databases">
        <title>Genome assembly of Pristionchus species.</title>
        <authorList>
            <person name="Yoshida K."/>
            <person name="Sommer R.J."/>
        </authorList>
    </citation>
    <scope>NUCLEOTIDE SEQUENCE [LARGE SCALE GENOMIC DNA]</scope>
    <source>
        <strain evidence="14">RS5460</strain>
    </source>
</reference>
<name>A0AAN5CT55_9BILA</name>
<comment type="cofactor">
    <cofactor evidence="12">
        <name>Mg(2+)</name>
        <dbReference type="ChEBI" id="CHEBI:18420"/>
    </cofactor>
    <text evidence="12">Binds 2 magnesium ions per subunit.</text>
</comment>
<sequence>MPYLLEAARDRAVPERIDNLFVNIGVPLQVSVHYLLHSSSFSEGLINAIAAGGDTDNNGAIAGALLGARFGVEKIPREWKKSVEDAHLRLKGENGIESFDQLIGGVKRRYERK</sequence>
<evidence type="ECO:0000313" key="13">
    <source>
        <dbReference type="EMBL" id="GMR50361.1"/>
    </source>
</evidence>
<dbReference type="EC" id="3.2.1.143" evidence="2"/>
<organism evidence="13 14">
    <name type="scientific">Pristionchus mayeri</name>
    <dbReference type="NCBI Taxonomy" id="1317129"/>
    <lineage>
        <taxon>Eukaryota</taxon>
        <taxon>Metazoa</taxon>
        <taxon>Ecdysozoa</taxon>
        <taxon>Nematoda</taxon>
        <taxon>Chromadorea</taxon>
        <taxon>Rhabditida</taxon>
        <taxon>Rhabditina</taxon>
        <taxon>Diplogasteromorpha</taxon>
        <taxon>Diplogasteroidea</taxon>
        <taxon>Neodiplogasteridae</taxon>
        <taxon>Pristionchus</taxon>
    </lineage>
</organism>
<comment type="catalytic activity">
    <reaction evidence="11">
        <text>alpha-NAD(+) + H2O = ADP-D-ribose + nicotinamide + H(+)</text>
        <dbReference type="Rhea" id="RHEA:68792"/>
        <dbReference type="ChEBI" id="CHEBI:15377"/>
        <dbReference type="ChEBI" id="CHEBI:15378"/>
        <dbReference type="ChEBI" id="CHEBI:17154"/>
        <dbReference type="ChEBI" id="CHEBI:57967"/>
        <dbReference type="ChEBI" id="CHEBI:77017"/>
    </reaction>
</comment>
<keyword evidence="12" id="KW-0479">Metal-binding</keyword>